<dbReference type="OrthoDB" id="7774565at2"/>
<evidence type="ECO:0000313" key="2">
    <source>
        <dbReference type="Proteomes" id="UP000284202"/>
    </source>
</evidence>
<gene>
    <name evidence="1" type="ORF">D3P04_13790</name>
</gene>
<dbReference type="EMBL" id="QZCG01000009">
    <property type="protein sequence ID" value="RJE84079.1"/>
    <property type="molecule type" value="Genomic_DNA"/>
</dbReference>
<keyword evidence="2" id="KW-1185">Reference proteome</keyword>
<dbReference type="Proteomes" id="UP000284202">
    <property type="component" value="Unassembled WGS sequence"/>
</dbReference>
<sequence length="177" mass="20244">MLTMRFLLIFHSELADQWRCFDTAHLPAFRSGRVEDLPSALRAAPAQVMRWMLGRYEISGDLIPVPERPNHEAGRDGVISVYALDPKQAVIGLENEYLGAWLEMFLHENRPLGYITAQKERVLPTADVMTPLEERAARPLHSDDAACRQTVDRITEHQHSLDELRNLEGPNHLRERA</sequence>
<comment type="caution">
    <text evidence="1">The sequence shown here is derived from an EMBL/GenBank/DDBJ whole genome shotgun (WGS) entry which is preliminary data.</text>
</comment>
<organism evidence="1 2">
    <name type="scientific">Paracoccus onubensis</name>
    <dbReference type="NCBI Taxonomy" id="1675788"/>
    <lineage>
        <taxon>Bacteria</taxon>
        <taxon>Pseudomonadati</taxon>
        <taxon>Pseudomonadota</taxon>
        <taxon>Alphaproteobacteria</taxon>
        <taxon>Rhodobacterales</taxon>
        <taxon>Paracoccaceae</taxon>
        <taxon>Paracoccus</taxon>
    </lineage>
</organism>
<proteinExistence type="predicted"/>
<reference evidence="2" key="1">
    <citation type="submission" date="2018-09" db="EMBL/GenBank/DDBJ databases">
        <title>Acidovorax cavernicola nov. sp. isolated from Gruta de las Maravillas (Aracena, Spain).</title>
        <authorList>
            <person name="Jurado V."/>
            <person name="Gutierrez-Patricio S."/>
            <person name="Gonzalez-Pimentel J.L."/>
            <person name="Miller A.Z."/>
            <person name="Laiz L."/>
            <person name="Saiz-Jimenez C."/>
        </authorList>
    </citation>
    <scope>NUCLEOTIDE SEQUENCE [LARGE SCALE GENOMIC DNA]</scope>
    <source>
        <strain evidence="2">1011MAR3C25</strain>
    </source>
</reference>
<protein>
    <submittedName>
        <fullName evidence="1">Uncharacterized protein</fullName>
    </submittedName>
</protein>
<name>A0A418ST46_9RHOB</name>
<dbReference type="AlphaFoldDB" id="A0A418ST46"/>
<accession>A0A418ST46</accession>
<evidence type="ECO:0000313" key="1">
    <source>
        <dbReference type="EMBL" id="RJE84079.1"/>
    </source>
</evidence>
<dbReference type="RefSeq" id="WP_119749857.1">
    <property type="nucleotide sequence ID" value="NZ_QZCG01000009.1"/>
</dbReference>